<dbReference type="AlphaFoldDB" id="A0A1J7J7I0"/>
<dbReference type="EMBL" id="KV875093">
    <property type="protein sequence ID" value="OIW35315.1"/>
    <property type="molecule type" value="Genomic_DNA"/>
</dbReference>
<evidence type="ECO:0008006" key="3">
    <source>
        <dbReference type="Google" id="ProtNLM"/>
    </source>
</evidence>
<dbReference type="InParanoid" id="A0A1J7J7I0"/>
<evidence type="ECO:0000313" key="2">
    <source>
        <dbReference type="Proteomes" id="UP000182658"/>
    </source>
</evidence>
<reference evidence="1 2" key="1">
    <citation type="submission" date="2016-10" db="EMBL/GenBank/DDBJ databases">
        <title>Draft genome sequence of Coniochaeta ligniaria NRRL30616, a lignocellulolytic fungus for bioabatement of inhibitors in plant biomass hydrolysates.</title>
        <authorList>
            <consortium name="DOE Joint Genome Institute"/>
            <person name="Jimenez D.J."/>
            <person name="Hector R.E."/>
            <person name="Riley R."/>
            <person name="Sun H."/>
            <person name="Grigoriev I.V."/>
            <person name="Van Elsas J.D."/>
            <person name="Nichols N.N."/>
        </authorList>
    </citation>
    <scope>NUCLEOTIDE SEQUENCE [LARGE SCALE GENOMIC DNA]</scope>
    <source>
        <strain evidence="1 2">NRRL 30616</strain>
    </source>
</reference>
<evidence type="ECO:0000313" key="1">
    <source>
        <dbReference type="EMBL" id="OIW35315.1"/>
    </source>
</evidence>
<accession>A0A1J7J7I0</accession>
<sequence>MDPLSIASGIITVLQAAGAVVSLCYEIRAGLHKAPWTLTRIIEETRDLRNVLEAVQSAVEHSEAPTCPSHAHKENPNATLDSITATLAACYSELELLGAKIRASGIDRAADSKLKTASCVMRWKLVDRQATECLERLDRCKTSLGIALSSQTMTALRATERATEKTRTALGQIASRVEHLAELSAKNRQSWLGYRRSSPGMVMTPLSDCISMVQLSGCLRQRSSRSGLQATRGFFG</sequence>
<keyword evidence="2" id="KW-1185">Reference proteome</keyword>
<dbReference type="Proteomes" id="UP000182658">
    <property type="component" value="Unassembled WGS sequence"/>
</dbReference>
<protein>
    <recommendedName>
        <fullName evidence="3">Fungal N-terminal domain-containing protein</fullName>
    </recommendedName>
</protein>
<organism evidence="1 2">
    <name type="scientific">Coniochaeta ligniaria NRRL 30616</name>
    <dbReference type="NCBI Taxonomy" id="1408157"/>
    <lineage>
        <taxon>Eukaryota</taxon>
        <taxon>Fungi</taxon>
        <taxon>Dikarya</taxon>
        <taxon>Ascomycota</taxon>
        <taxon>Pezizomycotina</taxon>
        <taxon>Sordariomycetes</taxon>
        <taxon>Sordariomycetidae</taxon>
        <taxon>Coniochaetales</taxon>
        <taxon>Coniochaetaceae</taxon>
        <taxon>Coniochaeta</taxon>
    </lineage>
</organism>
<name>A0A1J7J7I0_9PEZI</name>
<proteinExistence type="predicted"/>
<dbReference type="OrthoDB" id="366390at2759"/>
<gene>
    <name evidence="1" type="ORF">CONLIGDRAFT_53052</name>
</gene>